<evidence type="ECO:0000313" key="6">
    <source>
        <dbReference type="Proteomes" id="UP000317010"/>
    </source>
</evidence>
<dbReference type="RefSeq" id="WP_144908701.1">
    <property type="nucleotide sequence ID" value="NZ_VLLI01000001.1"/>
</dbReference>
<feature type="binding site" evidence="3">
    <location>
        <position position="279"/>
    </location>
    <ligand>
        <name>a divalent metal cation</name>
        <dbReference type="ChEBI" id="CHEBI:60240"/>
        <label>1</label>
    </ligand>
</feature>
<accession>A0A562UHC0</accession>
<evidence type="ECO:0000256" key="4">
    <source>
        <dbReference type="SAM" id="Phobius"/>
    </source>
</evidence>
<comment type="caution">
    <text evidence="5">The sequence shown here is derived from an EMBL/GenBank/DDBJ whole genome shotgun (WGS) entry which is preliminary data.</text>
</comment>
<feature type="binding site" evidence="3">
    <location>
        <position position="113"/>
    </location>
    <ligand>
        <name>a divalent metal cation</name>
        <dbReference type="ChEBI" id="CHEBI:60240"/>
        <label>1</label>
    </ligand>
</feature>
<sequence length="311" mass="34759">MINETEIANNNDDFTRRRFIYKLSAAVGAGLIMTSPLMSSAASFIKVNGDYTVQQIIDLFIKDVPGGALKETVDTLKAGDPNMKVTGIVTTMFATIPVIRSAADLGFNFIIAHEPTFYNHTDDTQWLQDDDVYQYKEMLLKDNKIAIWRNHDYIHRMVPDGVTSGVLAQLEWQKYSDKTMPNVLTLQPSYLKEVIAHLKLKLNLEKVRYVGDPNQVIKHALFIPGAAGGRMQIGAISKYKPDLLIVGEISEWETAEYVRDARAKGDRVSLIVLGHIASEEAGSVFMLNWLKQKVPGIKVTHIPCGNSLSFM</sequence>
<proteinExistence type="inferred from homology"/>
<name>A0A562UHC0_9SPHI</name>
<dbReference type="InterPro" id="IPR036069">
    <property type="entry name" value="DUF34/NIF3_sf"/>
</dbReference>
<keyword evidence="4" id="KW-1133">Transmembrane helix</keyword>
<dbReference type="AlphaFoldDB" id="A0A562UHC0"/>
<dbReference type="InterPro" id="IPR006311">
    <property type="entry name" value="TAT_signal"/>
</dbReference>
<evidence type="ECO:0000256" key="1">
    <source>
        <dbReference type="ARBA" id="ARBA00006964"/>
    </source>
</evidence>
<dbReference type="PROSITE" id="PS51318">
    <property type="entry name" value="TAT"/>
    <property type="match status" value="1"/>
</dbReference>
<dbReference type="Proteomes" id="UP000317010">
    <property type="component" value="Unassembled WGS sequence"/>
</dbReference>
<feature type="transmembrane region" description="Helical" evidence="4">
    <location>
        <begin position="19"/>
        <end position="38"/>
    </location>
</feature>
<dbReference type="PANTHER" id="PTHR13799:SF14">
    <property type="entry name" value="GTP CYCLOHYDROLASE 1 TYPE 2 HOMOLOG"/>
    <property type="match status" value="1"/>
</dbReference>
<keyword evidence="4" id="KW-0812">Transmembrane</keyword>
<dbReference type="GO" id="GO:0046872">
    <property type="term" value="F:metal ion binding"/>
    <property type="evidence" value="ECO:0007669"/>
    <property type="project" value="UniProtKB-KW"/>
</dbReference>
<dbReference type="PANTHER" id="PTHR13799">
    <property type="entry name" value="NGG1 INTERACTING FACTOR 3"/>
    <property type="match status" value="1"/>
</dbReference>
<dbReference type="Pfam" id="PF01784">
    <property type="entry name" value="DUF34_NIF3"/>
    <property type="match status" value="1"/>
</dbReference>
<evidence type="ECO:0000256" key="3">
    <source>
        <dbReference type="PIRSR" id="PIRSR602678-1"/>
    </source>
</evidence>
<comment type="similarity">
    <text evidence="1">Belongs to the GTP cyclohydrolase I type 2/NIF3 family.</text>
</comment>
<dbReference type="NCBIfam" id="TIGR01409">
    <property type="entry name" value="TAT_signal_seq"/>
    <property type="match status" value="1"/>
</dbReference>
<gene>
    <name evidence="5" type="ORF">JN11_00170</name>
</gene>
<keyword evidence="6" id="KW-1185">Reference proteome</keyword>
<dbReference type="EMBL" id="VLLI01000001">
    <property type="protein sequence ID" value="TWJ04461.1"/>
    <property type="molecule type" value="Genomic_DNA"/>
</dbReference>
<dbReference type="InterPro" id="IPR019546">
    <property type="entry name" value="TAT_signal_bac_arc"/>
</dbReference>
<feature type="binding site" evidence="3">
    <location>
        <position position="275"/>
    </location>
    <ligand>
        <name>a divalent metal cation</name>
        <dbReference type="ChEBI" id="CHEBI:60240"/>
        <label>1</label>
    </ligand>
</feature>
<keyword evidence="2 3" id="KW-0479">Metal-binding</keyword>
<dbReference type="InterPro" id="IPR002678">
    <property type="entry name" value="DUF34/NIF3"/>
</dbReference>
<dbReference type="OrthoDB" id="1116574at2"/>
<dbReference type="GO" id="GO:0005737">
    <property type="term" value="C:cytoplasm"/>
    <property type="evidence" value="ECO:0007669"/>
    <property type="project" value="TreeGrafter"/>
</dbReference>
<evidence type="ECO:0000256" key="2">
    <source>
        <dbReference type="ARBA" id="ARBA00022723"/>
    </source>
</evidence>
<dbReference type="Gene3D" id="3.40.1390.30">
    <property type="entry name" value="NIF3 (NGG1p interacting factor 3)-like"/>
    <property type="match status" value="2"/>
</dbReference>
<evidence type="ECO:0000313" key="5">
    <source>
        <dbReference type="EMBL" id="TWJ04461.1"/>
    </source>
</evidence>
<reference evidence="5 6" key="1">
    <citation type="submission" date="2019-07" db="EMBL/GenBank/DDBJ databases">
        <title>Genomic Encyclopedia of Archaeal and Bacterial Type Strains, Phase II (KMG-II): from individual species to whole genera.</title>
        <authorList>
            <person name="Goeker M."/>
        </authorList>
    </citation>
    <scope>NUCLEOTIDE SEQUENCE [LARGE SCALE GENOMIC DNA]</scope>
    <source>
        <strain evidence="5 6">ATCC BAA-1854</strain>
    </source>
</reference>
<keyword evidence="4" id="KW-0472">Membrane</keyword>
<protein>
    <submittedName>
        <fullName evidence="5">Secreted protein</fullName>
    </submittedName>
</protein>
<organism evidence="5 6">
    <name type="scientific">Mucilaginibacter frigoritolerans</name>
    <dbReference type="NCBI Taxonomy" id="652788"/>
    <lineage>
        <taxon>Bacteria</taxon>
        <taxon>Pseudomonadati</taxon>
        <taxon>Bacteroidota</taxon>
        <taxon>Sphingobacteriia</taxon>
        <taxon>Sphingobacteriales</taxon>
        <taxon>Sphingobacteriaceae</taxon>
        <taxon>Mucilaginibacter</taxon>
    </lineage>
</organism>
<dbReference type="SUPFAM" id="SSF102705">
    <property type="entry name" value="NIF3 (NGG1p interacting factor 3)-like"/>
    <property type="match status" value="1"/>
</dbReference>